<reference evidence="5 6" key="1">
    <citation type="submission" date="2024-04" db="EMBL/GenBank/DDBJ databases">
        <authorList>
            <person name="Fracassetti M."/>
        </authorList>
    </citation>
    <scope>NUCLEOTIDE SEQUENCE [LARGE SCALE GENOMIC DNA]</scope>
</reference>
<gene>
    <name evidence="5" type="ORF">LTRI10_LOCUS32184</name>
</gene>
<evidence type="ECO:0000313" key="5">
    <source>
        <dbReference type="EMBL" id="CAL1391463.1"/>
    </source>
</evidence>
<evidence type="ECO:0000256" key="1">
    <source>
        <dbReference type="ARBA" id="ARBA00022723"/>
    </source>
</evidence>
<dbReference type="Gene3D" id="2.60.120.330">
    <property type="entry name" value="B-lactam Antibiotic, Isopenicillin N Synthase, Chain"/>
    <property type="match status" value="1"/>
</dbReference>
<proteinExistence type="inferred from homology"/>
<dbReference type="InterPro" id="IPR050231">
    <property type="entry name" value="Iron_ascorbate_oxido_reductase"/>
</dbReference>
<protein>
    <recommendedName>
        <fullName evidence="4">Fe2OG dioxygenase domain-containing protein</fullName>
    </recommendedName>
</protein>
<keyword evidence="2 3" id="KW-0408">Iron</keyword>
<feature type="domain" description="Fe2OG dioxygenase" evidence="4">
    <location>
        <begin position="164"/>
        <end position="268"/>
    </location>
</feature>
<dbReference type="EMBL" id="OZ034819">
    <property type="protein sequence ID" value="CAL1391463.1"/>
    <property type="molecule type" value="Genomic_DNA"/>
</dbReference>
<keyword evidence="1 3" id="KW-0479">Metal-binding</keyword>
<name>A0AAV2F0V9_9ROSI</name>
<accession>A0AAV2F0V9</accession>
<evidence type="ECO:0000313" key="6">
    <source>
        <dbReference type="Proteomes" id="UP001497516"/>
    </source>
</evidence>
<dbReference type="PANTHER" id="PTHR47990">
    <property type="entry name" value="2-OXOGLUTARATE (2OG) AND FE(II)-DEPENDENT OXYGENASE SUPERFAMILY PROTEIN-RELATED"/>
    <property type="match status" value="1"/>
</dbReference>
<evidence type="ECO:0000256" key="3">
    <source>
        <dbReference type="RuleBase" id="RU003682"/>
    </source>
</evidence>
<dbReference type="Pfam" id="PF03171">
    <property type="entry name" value="2OG-FeII_Oxy"/>
    <property type="match status" value="1"/>
</dbReference>
<dbReference type="InterPro" id="IPR026992">
    <property type="entry name" value="DIOX_N"/>
</dbReference>
<dbReference type="InterPro" id="IPR005123">
    <property type="entry name" value="Oxoglu/Fe-dep_dioxygenase_dom"/>
</dbReference>
<sequence length="319" mass="36482">MGSDESLKLPFIDFSSELKPSTPSWDSLKLQVREALENYGCFEASFPNDKVPGELRLDVFSSLEELFDLPLHTKQQSGASQSFQHGYVATPIPFFQSFGMDDPNLLDVVETFTDKLWPHGGNPSFSNNIHTMVGMVSEFNRSVRRMILESFGLEKYVDEHLGFTKYHLRVMKYEAVQPHDETELGLRVHTDKSFMTILCQNEVGGLELQTKKGEWVKFRPTSPSSFVVLIGDALHVWLNSRVHCPKHKVTLCQLHDKMRYSFGLFTIPKPEYVIKAPEELIDEKHPLRFKPFAYQEYFALAYSKPGSKDGSILHAHYGI</sequence>
<organism evidence="5 6">
    <name type="scientific">Linum trigynum</name>
    <dbReference type="NCBI Taxonomy" id="586398"/>
    <lineage>
        <taxon>Eukaryota</taxon>
        <taxon>Viridiplantae</taxon>
        <taxon>Streptophyta</taxon>
        <taxon>Embryophyta</taxon>
        <taxon>Tracheophyta</taxon>
        <taxon>Spermatophyta</taxon>
        <taxon>Magnoliopsida</taxon>
        <taxon>eudicotyledons</taxon>
        <taxon>Gunneridae</taxon>
        <taxon>Pentapetalae</taxon>
        <taxon>rosids</taxon>
        <taxon>fabids</taxon>
        <taxon>Malpighiales</taxon>
        <taxon>Linaceae</taxon>
        <taxon>Linum</taxon>
    </lineage>
</organism>
<evidence type="ECO:0000259" key="4">
    <source>
        <dbReference type="PROSITE" id="PS51471"/>
    </source>
</evidence>
<dbReference type="Pfam" id="PF14226">
    <property type="entry name" value="DIOX_N"/>
    <property type="match status" value="1"/>
</dbReference>
<dbReference type="GO" id="GO:0016491">
    <property type="term" value="F:oxidoreductase activity"/>
    <property type="evidence" value="ECO:0007669"/>
    <property type="project" value="UniProtKB-KW"/>
</dbReference>
<keyword evidence="6" id="KW-1185">Reference proteome</keyword>
<dbReference type="GO" id="GO:0046872">
    <property type="term" value="F:metal ion binding"/>
    <property type="evidence" value="ECO:0007669"/>
    <property type="project" value="UniProtKB-KW"/>
</dbReference>
<keyword evidence="3" id="KW-0560">Oxidoreductase</keyword>
<dbReference type="AlphaFoldDB" id="A0AAV2F0V9"/>
<dbReference type="Proteomes" id="UP001497516">
    <property type="component" value="Chromosome 6"/>
</dbReference>
<dbReference type="InterPro" id="IPR027443">
    <property type="entry name" value="IPNS-like_sf"/>
</dbReference>
<evidence type="ECO:0000256" key="2">
    <source>
        <dbReference type="ARBA" id="ARBA00023004"/>
    </source>
</evidence>
<dbReference type="PROSITE" id="PS51471">
    <property type="entry name" value="FE2OG_OXY"/>
    <property type="match status" value="1"/>
</dbReference>
<comment type="similarity">
    <text evidence="3">Belongs to the iron/ascorbate-dependent oxidoreductase family.</text>
</comment>
<dbReference type="SUPFAM" id="SSF51197">
    <property type="entry name" value="Clavaminate synthase-like"/>
    <property type="match status" value="1"/>
</dbReference>
<dbReference type="InterPro" id="IPR044861">
    <property type="entry name" value="IPNS-like_FE2OG_OXY"/>
</dbReference>